<reference evidence="2" key="1">
    <citation type="submission" date="2022-11" db="UniProtKB">
        <authorList>
            <consortium name="WormBaseParasite"/>
        </authorList>
    </citation>
    <scope>IDENTIFICATION</scope>
</reference>
<proteinExistence type="predicted"/>
<evidence type="ECO:0000313" key="1">
    <source>
        <dbReference type="Proteomes" id="UP000887580"/>
    </source>
</evidence>
<evidence type="ECO:0000313" key="2">
    <source>
        <dbReference type="WBParaSite" id="PS1159_v2.g16546.t1"/>
    </source>
</evidence>
<accession>A0AC35FDZ4</accession>
<dbReference type="WBParaSite" id="PS1159_v2.g16546.t1">
    <property type="protein sequence ID" value="PS1159_v2.g16546.t1"/>
    <property type="gene ID" value="PS1159_v2.g16546"/>
</dbReference>
<name>A0AC35FDZ4_9BILA</name>
<sequence length="82" mass="9748">MDIEGDEYELMKDMIDNPELYPPICQINVEFHDSSKRTEIMLPLFNKLFGESSYGGFFFSQINKFHLINVKNDECLKKYFIK</sequence>
<protein>
    <submittedName>
        <fullName evidence="2">Methyltransferase FkbM domain-containing protein</fullName>
    </submittedName>
</protein>
<dbReference type="Proteomes" id="UP000887580">
    <property type="component" value="Unplaced"/>
</dbReference>
<organism evidence="1 2">
    <name type="scientific">Panagrolaimus sp. PS1159</name>
    <dbReference type="NCBI Taxonomy" id="55785"/>
    <lineage>
        <taxon>Eukaryota</taxon>
        <taxon>Metazoa</taxon>
        <taxon>Ecdysozoa</taxon>
        <taxon>Nematoda</taxon>
        <taxon>Chromadorea</taxon>
        <taxon>Rhabditida</taxon>
        <taxon>Tylenchina</taxon>
        <taxon>Panagrolaimomorpha</taxon>
        <taxon>Panagrolaimoidea</taxon>
        <taxon>Panagrolaimidae</taxon>
        <taxon>Panagrolaimus</taxon>
    </lineage>
</organism>